<dbReference type="EMBL" id="CP036525">
    <property type="protein sequence ID" value="QDT03895.1"/>
    <property type="molecule type" value="Genomic_DNA"/>
</dbReference>
<keyword evidence="3" id="KW-1185">Reference proteome</keyword>
<feature type="transmembrane region" description="Helical" evidence="1">
    <location>
        <begin position="92"/>
        <end position="112"/>
    </location>
</feature>
<dbReference type="OrthoDB" id="292025at2"/>
<feature type="transmembrane region" description="Helical" evidence="1">
    <location>
        <begin position="117"/>
        <end position="137"/>
    </location>
</feature>
<organism evidence="2 3">
    <name type="scientific">Rubripirellula lacrimiformis</name>
    <dbReference type="NCBI Taxonomy" id="1930273"/>
    <lineage>
        <taxon>Bacteria</taxon>
        <taxon>Pseudomonadati</taxon>
        <taxon>Planctomycetota</taxon>
        <taxon>Planctomycetia</taxon>
        <taxon>Pirellulales</taxon>
        <taxon>Pirellulaceae</taxon>
        <taxon>Rubripirellula</taxon>
    </lineage>
</organism>
<dbReference type="AlphaFoldDB" id="A0A517N9T2"/>
<evidence type="ECO:0000313" key="2">
    <source>
        <dbReference type="EMBL" id="QDT03895.1"/>
    </source>
</evidence>
<evidence type="ECO:0000313" key="3">
    <source>
        <dbReference type="Proteomes" id="UP000318538"/>
    </source>
</evidence>
<sequence>MTMHGFDDPRFAILDDAVCHQRCLDNWELKQEFVSYANENFGVGLALTHGGQVIYRPEIVARSKDFLVIAVVALLGLPSLAINRLIGRTDVSVAMFLIVPVAVLSLSICAILMGVPAWVCIATWVGLSIGSLASIWYRTDNGG</sequence>
<keyword evidence="1" id="KW-0472">Membrane</keyword>
<keyword evidence="1" id="KW-1133">Transmembrane helix</keyword>
<proteinExistence type="predicted"/>
<gene>
    <name evidence="2" type="ORF">K227x_22800</name>
</gene>
<evidence type="ECO:0000256" key="1">
    <source>
        <dbReference type="SAM" id="Phobius"/>
    </source>
</evidence>
<feature type="transmembrane region" description="Helical" evidence="1">
    <location>
        <begin position="66"/>
        <end position="86"/>
    </location>
</feature>
<keyword evidence="1" id="KW-0812">Transmembrane</keyword>
<dbReference type="Proteomes" id="UP000318538">
    <property type="component" value="Chromosome"/>
</dbReference>
<reference evidence="2 3" key="1">
    <citation type="submission" date="2019-02" db="EMBL/GenBank/DDBJ databases">
        <title>Deep-cultivation of Planctomycetes and their phenomic and genomic characterization uncovers novel biology.</title>
        <authorList>
            <person name="Wiegand S."/>
            <person name="Jogler M."/>
            <person name="Boedeker C."/>
            <person name="Pinto D."/>
            <person name="Vollmers J."/>
            <person name="Rivas-Marin E."/>
            <person name="Kohn T."/>
            <person name="Peeters S.H."/>
            <person name="Heuer A."/>
            <person name="Rast P."/>
            <person name="Oberbeckmann S."/>
            <person name="Bunk B."/>
            <person name="Jeske O."/>
            <person name="Meyerdierks A."/>
            <person name="Storesund J.E."/>
            <person name="Kallscheuer N."/>
            <person name="Luecker S."/>
            <person name="Lage O.M."/>
            <person name="Pohl T."/>
            <person name="Merkel B.J."/>
            <person name="Hornburger P."/>
            <person name="Mueller R.-W."/>
            <person name="Bruemmer F."/>
            <person name="Labrenz M."/>
            <person name="Spormann A.M."/>
            <person name="Op den Camp H."/>
            <person name="Overmann J."/>
            <person name="Amann R."/>
            <person name="Jetten M.S.M."/>
            <person name="Mascher T."/>
            <person name="Medema M.H."/>
            <person name="Devos D.P."/>
            <person name="Kaster A.-K."/>
            <person name="Ovreas L."/>
            <person name="Rohde M."/>
            <person name="Galperin M.Y."/>
            <person name="Jogler C."/>
        </authorList>
    </citation>
    <scope>NUCLEOTIDE SEQUENCE [LARGE SCALE GENOMIC DNA]</scope>
    <source>
        <strain evidence="2 3">K22_7</strain>
    </source>
</reference>
<name>A0A517N9T2_9BACT</name>
<accession>A0A517N9T2</accession>
<protein>
    <submittedName>
        <fullName evidence="2">Uncharacterized protein</fullName>
    </submittedName>
</protein>
<dbReference type="KEGG" id="rlc:K227x_22800"/>